<keyword evidence="8" id="KW-1185">Reference proteome</keyword>
<dbReference type="GO" id="GO:0034045">
    <property type="term" value="C:phagophore assembly site membrane"/>
    <property type="evidence" value="ECO:0007669"/>
    <property type="project" value="TreeGrafter"/>
</dbReference>
<keyword evidence="5" id="KW-0175">Coiled coil</keyword>
<dbReference type="InterPro" id="IPR015943">
    <property type="entry name" value="WD40/YVTN_repeat-like_dom_sf"/>
</dbReference>
<reference evidence="7 8" key="1">
    <citation type="journal article" date="2018" name="Biotechnol. Adv.">
        <title>Improved genomic resources and new bioinformatic workflow for the carcinogenic parasite Clonorchis sinensis: Biotechnological implications.</title>
        <authorList>
            <person name="Wang D."/>
            <person name="Korhonen P.K."/>
            <person name="Gasser R.B."/>
            <person name="Young N.D."/>
        </authorList>
    </citation>
    <scope>NUCLEOTIDE SEQUENCE [LARGE SCALE GENOMIC DNA]</scope>
    <source>
        <strain evidence="7">Cs-k2</strain>
    </source>
</reference>
<evidence type="ECO:0000256" key="3">
    <source>
        <dbReference type="ARBA" id="ARBA00022737"/>
    </source>
</evidence>
<evidence type="ECO:0000256" key="1">
    <source>
        <dbReference type="ARBA" id="ARBA00009271"/>
    </source>
</evidence>
<dbReference type="InterPro" id="IPR036322">
    <property type="entry name" value="WD40_repeat_dom_sf"/>
</dbReference>
<dbReference type="GO" id="GO:0000045">
    <property type="term" value="P:autophagosome assembly"/>
    <property type="evidence" value="ECO:0007669"/>
    <property type="project" value="InterPro"/>
</dbReference>
<dbReference type="InterPro" id="IPR019775">
    <property type="entry name" value="WD40_repeat_CS"/>
</dbReference>
<dbReference type="PANTHER" id="PTHR19878:SF8">
    <property type="entry name" value="AUTOPHAGY-RELATED 16, ISOFORM F"/>
    <property type="match status" value="1"/>
</dbReference>
<accession>A0A8T1MH23</accession>
<dbReference type="PROSITE" id="PS50294">
    <property type="entry name" value="WD_REPEATS_REGION"/>
    <property type="match status" value="3"/>
</dbReference>
<feature type="coiled-coil region" evidence="5">
    <location>
        <begin position="111"/>
        <end position="180"/>
    </location>
</feature>
<dbReference type="PROSITE" id="PS00678">
    <property type="entry name" value="WD_REPEATS_1"/>
    <property type="match status" value="1"/>
</dbReference>
<dbReference type="InterPro" id="IPR013923">
    <property type="entry name" value="Autophagy-rel_prot_16_dom"/>
</dbReference>
<evidence type="ECO:0000256" key="4">
    <source>
        <dbReference type="PROSITE-ProRule" id="PRU00221"/>
    </source>
</evidence>
<dbReference type="AlphaFoldDB" id="A0A8T1MH23"/>
<dbReference type="GO" id="GO:0000421">
    <property type="term" value="C:autophagosome membrane"/>
    <property type="evidence" value="ECO:0007669"/>
    <property type="project" value="TreeGrafter"/>
</dbReference>
<evidence type="ECO:0000313" key="7">
    <source>
        <dbReference type="EMBL" id="KAG5448258.1"/>
    </source>
</evidence>
<dbReference type="GO" id="GO:0034274">
    <property type="term" value="C:Atg12-Atg5-Atg16 complex"/>
    <property type="evidence" value="ECO:0007669"/>
    <property type="project" value="TreeGrafter"/>
</dbReference>
<evidence type="ECO:0000259" key="6">
    <source>
        <dbReference type="Pfam" id="PF08614"/>
    </source>
</evidence>
<feature type="repeat" description="WD" evidence="4">
    <location>
        <begin position="292"/>
        <end position="333"/>
    </location>
</feature>
<organism evidence="7 8">
    <name type="scientific">Clonorchis sinensis</name>
    <name type="common">Chinese liver fluke</name>
    <dbReference type="NCBI Taxonomy" id="79923"/>
    <lineage>
        <taxon>Eukaryota</taxon>
        <taxon>Metazoa</taxon>
        <taxon>Spiralia</taxon>
        <taxon>Lophotrochozoa</taxon>
        <taxon>Platyhelminthes</taxon>
        <taxon>Trematoda</taxon>
        <taxon>Digenea</taxon>
        <taxon>Opisthorchiida</taxon>
        <taxon>Opisthorchiata</taxon>
        <taxon>Opisthorchiidae</taxon>
        <taxon>Clonorchis</taxon>
    </lineage>
</organism>
<dbReference type="PROSITE" id="PS50082">
    <property type="entry name" value="WD_REPEATS_2"/>
    <property type="match status" value="5"/>
</dbReference>
<dbReference type="EMBL" id="NIRI02000042">
    <property type="protein sequence ID" value="KAG5448258.1"/>
    <property type="molecule type" value="Genomic_DNA"/>
</dbReference>
<dbReference type="InterPro" id="IPR045160">
    <property type="entry name" value="ATG16"/>
</dbReference>
<dbReference type="SUPFAM" id="SSF50978">
    <property type="entry name" value="WD40 repeat-like"/>
    <property type="match status" value="1"/>
</dbReference>
<proteinExistence type="inferred from homology"/>
<name>A0A8T1MH23_CLOSI</name>
<dbReference type="Proteomes" id="UP000286415">
    <property type="component" value="Unassembled WGS sequence"/>
</dbReference>
<dbReference type="PANTHER" id="PTHR19878">
    <property type="entry name" value="AUTOPHAGY PROTEIN 16-LIKE"/>
    <property type="match status" value="1"/>
</dbReference>
<sequence>MMLTGEWKEQIKQLLGDRDRLQKTQFEYVITDYSKLRDRVGQLTKEYNRVSLELKSSRQENLDLSLKLEKSNAFMSHDFEQKVFRLQEEVTELHRQKGDLASNVIDLSKSVQEKDKQLASVHSKLSELENEVRNLQQANMGYLNEIHNLERANKLLRDEKNAISETLQAVQVKCAELEEDKCRLIERINKLQSVVERLKNLEHDVNYRKAQETIRKQLAEAASLSVDEPHNVGPMVAAVVPTKAVAEVLANEGEVNSVRFTPSGNLFGSAGFDRKLRLWSVVGGKCELRSTLVGCNASISAIDFDPKETVVLGASSDFSCRVWTLTDSRLRVNLTGHAKSVVSAKFIGSAKRVVTISADRTIKLWDVDRCHCQRTIMSASASQDVVACTAFGAVITGHYDHNLRIWDERTGTNTDTIALSSRVTGLDISSDFSQVLACTRQNTLEIVNLRMKRVVQRLTAEGFQVGLDIVRPSFSPDAQYAVAGSQNGGLYIWNTRDGQLEDCLQGHSNTVVCTHWNPSGVSIVSCERTNKAIVWE</sequence>
<feature type="repeat" description="WD" evidence="4">
    <location>
        <begin position="248"/>
        <end position="281"/>
    </location>
</feature>
<feature type="coiled-coil region" evidence="5">
    <location>
        <begin position="33"/>
        <end position="60"/>
    </location>
</feature>
<protein>
    <submittedName>
        <fullName evidence="7">Autophagy- protein 16-1</fullName>
    </submittedName>
</protein>
<dbReference type="CDD" id="cd00200">
    <property type="entry name" value="WD40"/>
    <property type="match status" value="1"/>
</dbReference>
<feature type="domain" description="Autophagy-related protein 16" evidence="6">
    <location>
        <begin position="12"/>
        <end position="187"/>
    </location>
</feature>
<comment type="caution">
    <text evidence="7">The sequence shown here is derived from an EMBL/GenBank/DDBJ whole genome shotgun (WGS) entry which is preliminary data.</text>
</comment>
<dbReference type="SMART" id="SM00320">
    <property type="entry name" value="WD40"/>
    <property type="match status" value="7"/>
</dbReference>
<evidence type="ECO:0000313" key="8">
    <source>
        <dbReference type="Proteomes" id="UP000286415"/>
    </source>
</evidence>
<dbReference type="Pfam" id="PF08614">
    <property type="entry name" value="ATG16"/>
    <property type="match status" value="1"/>
</dbReference>
<reference evidence="7 8" key="2">
    <citation type="journal article" date="2021" name="Genomics">
        <title>High-quality reference genome for Clonorchis sinensis.</title>
        <authorList>
            <person name="Young N.D."/>
            <person name="Stroehlein A.J."/>
            <person name="Kinkar L."/>
            <person name="Wang T."/>
            <person name="Sohn W.M."/>
            <person name="Chang B.C.H."/>
            <person name="Kaur P."/>
            <person name="Weisz D."/>
            <person name="Dudchenko O."/>
            <person name="Aiden E.L."/>
            <person name="Korhonen P.K."/>
            <person name="Gasser R.B."/>
        </authorList>
    </citation>
    <scope>NUCLEOTIDE SEQUENCE [LARGE SCALE GENOMIC DNA]</scope>
    <source>
        <strain evidence="7">Cs-k2</strain>
    </source>
</reference>
<feature type="repeat" description="WD" evidence="4">
    <location>
        <begin position="504"/>
        <end position="536"/>
    </location>
</feature>
<dbReference type="Gene3D" id="2.130.10.10">
    <property type="entry name" value="YVTN repeat-like/Quinoprotein amine dehydrogenase"/>
    <property type="match status" value="1"/>
</dbReference>
<comment type="similarity">
    <text evidence="1">Belongs to the WD repeat ATG16 family.</text>
</comment>
<dbReference type="Pfam" id="PF00400">
    <property type="entry name" value="WD40"/>
    <property type="match status" value="5"/>
</dbReference>
<feature type="repeat" description="WD" evidence="4">
    <location>
        <begin position="394"/>
        <end position="416"/>
    </location>
</feature>
<keyword evidence="3" id="KW-0677">Repeat</keyword>
<dbReference type="OrthoDB" id="6262491at2759"/>
<dbReference type="GO" id="GO:0043495">
    <property type="term" value="F:protein-membrane adaptor activity"/>
    <property type="evidence" value="ECO:0007669"/>
    <property type="project" value="TreeGrafter"/>
</dbReference>
<evidence type="ECO:0000256" key="2">
    <source>
        <dbReference type="ARBA" id="ARBA00022574"/>
    </source>
</evidence>
<dbReference type="InterPro" id="IPR001680">
    <property type="entry name" value="WD40_rpt"/>
</dbReference>
<evidence type="ECO:0000256" key="5">
    <source>
        <dbReference type="SAM" id="Coils"/>
    </source>
</evidence>
<feature type="repeat" description="WD" evidence="4">
    <location>
        <begin position="334"/>
        <end position="375"/>
    </location>
</feature>
<keyword evidence="2 4" id="KW-0853">WD repeat</keyword>
<gene>
    <name evidence="7" type="ORF">CSKR_105759</name>
</gene>